<protein>
    <submittedName>
        <fullName evidence="1">4954_t:CDS:1</fullName>
    </submittedName>
</protein>
<proteinExistence type="predicted"/>
<name>A0A9N9G1T7_FUNMO</name>
<keyword evidence="2" id="KW-1185">Reference proteome</keyword>
<dbReference type="Proteomes" id="UP000789375">
    <property type="component" value="Unassembled WGS sequence"/>
</dbReference>
<evidence type="ECO:0000313" key="2">
    <source>
        <dbReference type="Proteomes" id="UP000789375"/>
    </source>
</evidence>
<evidence type="ECO:0000313" key="1">
    <source>
        <dbReference type="EMBL" id="CAG8571340.1"/>
    </source>
</evidence>
<organism evidence="1 2">
    <name type="scientific">Funneliformis mosseae</name>
    <name type="common">Endomycorrhizal fungus</name>
    <name type="synonym">Glomus mosseae</name>
    <dbReference type="NCBI Taxonomy" id="27381"/>
    <lineage>
        <taxon>Eukaryota</taxon>
        <taxon>Fungi</taxon>
        <taxon>Fungi incertae sedis</taxon>
        <taxon>Mucoromycota</taxon>
        <taxon>Glomeromycotina</taxon>
        <taxon>Glomeromycetes</taxon>
        <taxon>Glomerales</taxon>
        <taxon>Glomeraceae</taxon>
        <taxon>Funneliformis</taxon>
    </lineage>
</organism>
<dbReference type="EMBL" id="CAJVPP010001751">
    <property type="protein sequence ID" value="CAG8571340.1"/>
    <property type="molecule type" value="Genomic_DNA"/>
</dbReference>
<comment type="caution">
    <text evidence="1">The sequence shown here is derived from an EMBL/GenBank/DDBJ whole genome shotgun (WGS) entry which is preliminary data.</text>
</comment>
<accession>A0A9N9G1T7</accession>
<sequence length="53" mass="6113">MRDRENKVEGTLSTLLSIKFEVRKLRDVTSLNCILSKYQNLYCMSEASLMIGN</sequence>
<gene>
    <name evidence="1" type="ORF">FMOSSE_LOCUS7469</name>
</gene>
<reference evidence="1" key="1">
    <citation type="submission" date="2021-06" db="EMBL/GenBank/DDBJ databases">
        <authorList>
            <person name="Kallberg Y."/>
            <person name="Tangrot J."/>
            <person name="Rosling A."/>
        </authorList>
    </citation>
    <scope>NUCLEOTIDE SEQUENCE</scope>
    <source>
        <strain evidence="1">87-6 pot B 2015</strain>
    </source>
</reference>
<dbReference type="AlphaFoldDB" id="A0A9N9G1T7"/>